<dbReference type="InterPro" id="IPR010104">
    <property type="entry name" value="TonB_rcpt_bac"/>
</dbReference>
<keyword evidence="10" id="KW-0675">Receptor</keyword>
<dbReference type="Gene3D" id="2.170.130.10">
    <property type="entry name" value="TonB-dependent receptor, plug domain"/>
    <property type="match status" value="1"/>
</dbReference>
<evidence type="ECO:0000313" key="11">
    <source>
        <dbReference type="Proteomes" id="UP001214854"/>
    </source>
</evidence>
<dbReference type="SUPFAM" id="SSF56935">
    <property type="entry name" value="Porins"/>
    <property type="match status" value="1"/>
</dbReference>
<keyword evidence="3" id="KW-0406">Ion transport</keyword>
<name>A0ABT5HXJ8_9CAUL</name>
<dbReference type="Gene3D" id="3.55.50.30">
    <property type="match status" value="1"/>
</dbReference>
<dbReference type="Pfam" id="PF00593">
    <property type="entry name" value="TonB_dep_Rec_b-barrel"/>
    <property type="match status" value="1"/>
</dbReference>
<evidence type="ECO:0000256" key="4">
    <source>
        <dbReference type="ARBA" id="ARBA00023004"/>
    </source>
</evidence>
<dbReference type="Pfam" id="PF07715">
    <property type="entry name" value="Plug"/>
    <property type="match status" value="1"/>
</dbReference>
<feature type="signal peptide" evidence="8">
    <location>
        <begin position="1"/>
        <end position="28"/>
    </location>
</feature>
<dbReference type="RefSeq" id="WP_272749138.1">
    <property type="nucleotide sequence ID" value="NZ_JAQQKX010000014.1"/>
</dbReference>
<dbReference type="SMART" id="SM00965">
    <property type="entry name" value="STN"/>
    <property type="match status" value="1"/>
</dbReference>
<comment type="subcellular location">
    <subcellularLocation>
        <location evidence="1 7">Cell outer membrane</location>
    </subcellularLocation>
</comment>
<keyword evidence="6" id="KW-0998">Cell outer membrane</keyword>
<accession>A0ABT5HXJ8</accession>
<sequence>MGRNMRGRRDKALGLLLALIVAAFPVHAQPVDWHLAPQPLKDSLTAIARAGKVTVLFDPRLVEGYRTKALTARLEAREALHHLLSGTGLRAVEISPGQFVVERPPAEIVEEEVRRSVKPPDEVVPLVVVKGLKSDLRLAETRKRDSAGIVDTATAGDIARYPEANLAEALQLLPGSALTRDQGEGRTLSVRGMGPELSLVEINGIEAQAVTDGPNFASNRGRGFDFNVFPSELFGQIATAKTTRADQPEGSLGASVFLMTPKPLQLKPDTFQLGASRTYNDLVGERGLRATLLMSDRREDARFGWAVSAAYSRLPFEIQGVSSGNWNTGLSNGGFCRPTLGTGGLCDVVSTEYATALSAYDELNSTEVYHPQFYRYTDILGVAMRKGLTAGIQWEPSDATLLSVDYLRSDFHTRRTGYYLSPIGFSRGAGQGGKPEIVVRDLEIDAQGSVVYGLFDNVDVRSETILDDYSTRFEQVSIQVAQTLGSRLRFAGAAGFSRSRFRNHDELGIHIDRFNIDGFVFDSRGSGQSRPTFRYGFDVSDPGQWYFGPRQTQAGGTGPTGPEIRFRPNFVRNDFDVLKGQLAYQIDDGFEVVLGAQWKRYGFASEVYKFAEGEADFPIPPEGLSTLGRTFCGLDKVAKAADTPLCWFAPDPEAFVRAYDLYANSGRTALSRETSLARGFNQSVRETDLAVFVQARFTGDWHGYPYKGDMGLRLVETRQISRFYDESTSDLSGTPRFESVSRRYVDALPTVNLAVELDPAKVVRVSLARVMARPPLTGIAAATALSVSGASRQIITGNPLLRPIRATSLDLTFEWYVSRDLNMSMGVFYKDIDSYIQPLAYVGRFSDTGLSATVLDKTGASVSDDFLMSRFINTSGGKLRGAEATLRWRGEALPKPFRGLGLDASYTLMSSDMDYVLMQGGRARQVSYDLVNLSPRTARGTLFYKRGRFDAQITAVYRSAYLTSVPGALAMDASGVDSSQHVNAAIAYRLAPNLQIRFEGLNLTNEATYAWEDYAARRLSDVQWSGRTLSVGLSYGF</sequence>
<dbReference type="InterPro" id="IPR036942">
    <property type="entry name" value="Beta-barrel_TonB_sf"/>
</dbReference>
<dbReference type="NCBIfam" id="TIGR01782">
    <property type="entry name" value="TonB-Xanth-Caul"/>
    <property type="match status" value="1"/>
</dbReference>
<dbReference type="PANTHER" id="PTHR40980">
    <property type="entry name" value="PLUG DOMAIN-CONTAINING PROTEIN"/>
    <property type="match status" value="1"/>
</dbReference>
<evidence type="ECO:0000259" key="9">
    <source>
        <dbReference type="SMART" id="SM00965"/>
    </source>
</evidence>
<evidence type="ECO:0000256" key="7">
    <source>
        <dbReference type="RuleBase" id="RU003357"/>
    </source>
</evidence>
<dbReference type="EMBL" id="JAQQKX010000014">
    <property type="protein sequence ID" value="MDC7684667.1"/>
    <property type="molecule type" value="Genomic_DNA"/>
</dbReference>
<proteinExistence type="inferred from homology"/>
<dbReference type="Gene3D" id="2.40.170.20">
    <property type="entry name" value="TonB-dependent receptor, beta-barrel domain"/>
    <property type="match status" value="1"/>
</dbReference>
<dbReference type="InterPro" id="IPR037066">
    <property type="entry name" value="Plug_dom_sf"/>
</dbReference>
<evidence type="ECO:0000256" key="1">
    <source>
        <dbReference type="ARBA" id="ARBA00004442"/>
    </source>
</evidence>
<feature type="domain" description="Secretin/TonB short N-terminal" evidence="9">
    <location>
        <begin position="53"/>
        <end position="104"/>
    </location>
</feature>
<comment type="similarity">
    <text evidence="7">Belongs to the TonB-dependent receptor family.</text>
</comment>
<protein>
    <submittedName>
        <fullName evidence="10">TonB-dependent receptor</fullName>
    </submittedName>
</protein>
<feature type="chain" id="PRO_5046233062" evidence="8">
    <location>
        <begin position="29"/>
        <end position="1037"/>
    </location>
</feature>
<evidence type="ECO:0000256" key="6">
    <source>
        <dbReference type="ARBA" id="ARBA00023237"/>
    </source>
</evidence>
<dbReference type="InterPro" id="IPR000531">
    <property type="entry name" value="Beta-barrel_TonB"/>
</dbReference>
<keyword evidence="11" id="KW-1185">Reference proteome</keyword>
<dbReference type="Proteomes" id="UP001214854">
    <property type="component" value="Unassembled WGS sequence"/>
</dbReference>
<gene>
    <name evidence="10" type="ORF">PQU92_15380</name>
</gene>
<keyword evidence="5 7" id="KW-0472">Membrane</keyword>
<keyword evidence="8" id="KW-0732">Signal</keyword>
<dbReference type="PANTHER" id="PTHR40980:SF3">
    <property type="entry name" value="TONB-DEPENDENT RECEPTOR-LIKE BETA-BARREL DOMAIN-CONTAINING PROTEIN"/>
    <property type="match status" value="1"/>
</dbReference>
<dbReference type="InterPro" id="IPR012910">
    <property type="entry name" value="Plug_dom"/>
</dbReference>
<keyword evidence="4" id="KW-0408">Iron</keyword>
<evidence type="ECO:0000313" key="10">
    <source>
        <dbReference type="EMBL" id="MDC7684667.1"/>
    </source>
</evidence>
<evidence type="ECO:0000256" key="8">
    <source>
        <dbReference type="SAM" id="SignalP"/>
    </source>
</evidence>
<evidence type="ECO:0000256" key="5">
    <source>
        <dbReference type="ARBA" id="ARBA00023136"/>
    </source>
</evidence>
<reference evidence="10 11" key="1">
    <citation type="submission" date="2023-01" db="EMBL/GenBank/DDBJ databases">
        <title>Novel species of the genus Asticcacaulis isolated from rivers.</title>
        <authorList>
            <person name="Lu H."/>
        </authorList>
    </citation>
    <scope>NUCLEOTIDE SEQUENCE [LARGE SCALE GENOMIC DNA]</scope>
    <source>
        <strain evidence="10 11">BYS171W</strain>
    </source>
</reference>
<comment type="caution">
    <text evidence="10">The sequence shown here is derived from an EMBL/GenBank/DDBJ whole genome shotgun (WGS) entry which is preliminary data.</text>
</comment>
<keyword evidence="7" id="KW-0798">TonB box</keyword>
<evidence type="ECO:0000256" key="2">
    <source>
        <dbReference type="ARBA" id="ARBA00022448"/>
    </source>
</evidence>
<keyword evidence="3" id="KW-0410">Iron transport</keyword>
<evidence type="ECO:0000256" key="3">
    <source>
        <dbReference type="ARBA" id="ARBA00022496"/>
    </source>
</evidence>
<dbReference type="InterPro" id="IPR011662">
    <property type="entry name" value="Secretin/TonB_short_N"/>
</dbReference>
<keyword evidence="2" id="KW-0813">Transport</keyword>
<organism evidence="10 11">
    <name type="scientific">Asticcacaulis aquaticus</name>
    <dbReference type="NCBI Taxonomy" id="2984212"/>
    <lineage>
        <taxon>Bacteria</taxon>
        <taxon>Pseudomonadati</taxon>
        <taxon>Pseudomonadota</taxon>
        <taxon>Alphaproteobacteria</taxon>
        <taxon>Caulobacterales</taxon>
        <taxon>Caulobacteraceae</taxon>
        <taxon>Asticcacaulis</taxon>
    </lineage>
</organism>